<feature type="transmembrane region" description="Helical" evidence="6">
    <location>
        <begin position="12"/>
        <end position="29"/>
    </location>
</feature>
<feature type="transmembrane region" description="Helical" evidence="6">
    <location>
        <begin position="187"/>
        <end position="204"/>
    </location>
</feature>
<proteinExistence type="predicted"/>
<feature type="transmembrane region" description="Helical" evidence="6">
    <location>
        <begin position="35"/>
        <end position="55"/>
    </location>
</feature>
<keyword evidence="3 6" id="KW-0812">Transmembrane</keyword>
<keyword evidence="8" id="KW-1185">Reference proteome</keyword>
<sequence length="284" mass="30602">MRWSTALTLGRVANLPSVWTNTLVGVMLAGGDPTAMEFVLLATALSALYLGGMFLNDACDARWDLLHRPERPIPSGQVSAQEVWRTGLALLTLGPVLLWLGRPGDPSAAIAALGLSGVILAYDLTHKQFRHSAWLMGSCRLMVYLVAALFVGGITPAVLWAGTAMLCYIASLTYVAQTEHLNQVHRYWPLLLFAAPVVLVLTRIDQAPMAIPVALLLCFWLFRQLRTLLPGPHRQVASSVGALLAAIPLVDATLLAAHGHVMAGALALLAFLTTLQLQRRFAAT</sequence>
<feature type="transmembrane region" description="Helical" evidence="6">
    <location>
        <begin position="261"/>
        <end position="277"/>
    </location>
</feature>
<dbReference type="AlphaFoldDB" id="A0A1M5Y0P8"/>
<protein>
    <submittedName>
        <fullName evidence="7">4-hydroxybenzoate polyprenyltransferase</fullName>
    </submittedName>
</protein>
<dbReference type="Gene3D" id="1.10.357.140">
    <property type="entry name" value="UbiA prenyltransferase"/>
    <property type="match status" value="1"/>
</dbReference>
<dbReference type="GO" id="GO:0016020">
    <property type="term" value="C:membrane"/>
    <property type="evidence" value="ECO:0007669"/>
    <property type="project" value="UniProtKB-SubCell"/>
</dbReference>
<keyword evidence="7" id="KW-0808">Transferase</keyword>
<evidence type="ECO:0000256" key="5">
    <source>
        <dbReference type="ARBA" id="ARBA00023136"/>
    </source>
</evidence>
<feature type="transmembrane region" description="Helical" evidence="6">
    <location>
        <begin position="210"/>
        <end position="229"/>
    </location>
</feature>
<evidence type="ECO:0000313" key="8">
    <source>
        <dbReference type="Proteomes" id="UP000184268"/>
    </source>
</evidence>
<evidence type="ECO:0000256" key="2">
    <source>
        <dbReference type="ARBA" id="ARBA00022475"/>
    </source>
</evidence>
<evidence type="ECO:0000256" key="6">
    <source>
        <dbReference type="SAM" id="Phobius"/>
    </source>
</evidence>
<reference evidence="7 8" key="1">
    <citation type="submission" date="2016-11" db="EMBL/GenBank/DDBJ databases">
        <authorList>
            <person name="Jaros S."/>
            <person name="Januszkiewicz K."/>
            <person name="Wedrychowicz H."/>
        </authorList>
    </citation>
    <scope>NUCLEOTIDE SEQUENCE [LARGE SCALE GENOMIC DNA]</scope>
    <source>
        <strain evidence="7 8">DSM 16917</strain>
    </source>
</reference>
<keyword evidence="2" id="KW-1003">Cell membrane</keyword>
<accession>A0A1M5Y0P8</accession>
<dbReference type="InterPro" id="IPR050475">
    <property type="entry name" value="Prenyltransferase_related"/>
</dbReference>
<organism evidence="7 8">
    <name type="scientific">Ferrimonas marina</name>
    <dbReference type="NCBI Taxonomy" id="299255"/>
    <lineage>
        <taxon>Bacteria</taxon>
        <taxon>Pseudomonadati</taxon>
        <taxon>Pseudomonadota</taxon>
        <taxon>Gammaproteobacteria</taxon>
        <taxon>Alteromonadales</taxon>
        <taxon>Ferrimonadaceae</taxon>
        <taxon>Ferrimonas</taxon>
    </lineage>
</organism>
<dbReference type="GO" id="GO:0016765">
    <property type="term" value="F:transferase activity, transferring alkyl or aryl (other than methyl) groups"/>
    <property type="evidence" value="ECO:0007669"/>
    <property type="project" value="InterPro"/>
</dbReference>
<gene>
    <name evidence="7" type="ORF">SAMN02745129_3830</name>
</gene>
<name>A0A1M5Y0P8_9GAMM</name>
<dbReference type="PANTHER" id="PTHR42723">
    <property type="entry name" value="CHLOROPHYLL SYNTHASE"/>
    <property type="match status" value="1"/>
</dbReference>
<evidence type="ECO:0000256" key="1">
    <source>
        <dbReference type="ARBA" id="ARBA00004141"/>
    </source>
</evidence>
<keyword evidence="4 6" id="KW-1133">Transmembrane helix</keyword>
<dbReference type="InterPro" id="IPR000537">
    <property type="entry name" value="UbiA_prenyltransferase"/>
</dbReference>
<dbReference type="Pfam" id="PF01040">
    <property type="entry name" value="UbiA"/>
    <property type="match status" value="1"/>
</dbReference>
<dbReference type="EMBL" id="FQXG01000006">
    <property type="protein sequence ID" value="SHI05103.1"/>
    <property type="molecule type" value="Genomic_DNA"/>
</dbReference>
<dbReference type="CDD" id="cd13964">
    <property type="entry name" value="PT_UbiA_1"/>
    <property type="match status" value="1"/>
</dbReference>
<dbReference type="PANTHER" id="PTHR42723:SF1">
    <property type="entry name" value="CHLOROPHYLL SYNTHASE, CHLOROPLASTIC"/>
    <property type="match status" value="1"/>
</dbReference>
<evidence type="ECO:0000256" key="4">
    <source>
        <dbReference type="ARBA" id="ARBA00022989"/>
    </source>
</evidence>
<dbReference type="InterPro" id="IPR044878">
    <property type="entry name" value="UbiA_sf"/>
</dbReference>
<evidence type="ECO:0000256" key="3">
    <source>
        <dbReference type="ARBA" id="ARBA00022692"/>
    </source>
</evidence>
<dbReference type="STRING" id="299255.SAMN02745129_3830"/>
<keyword evidence="5 6" id="KW-0472">Membrane</keyword>
<dbReference type="RefSeq" id="WP_067662586.1">
    <property type="nucleotide sequence ID" value="NZ_FQXG01000006.1"/>
</dbReference>
<comment type="subcellular location">
    <subcellularLocation>
        <location evidence="1">Membrane</location>
        <topology evidence="1">Multi-pass membrane protein</topology>
    </subcellularLocation>
</comment>
<dbReference type="OrthoDB" id="508337at2"/>
<dbReference type="Proteomes" id="UP000184268">
    <property type="component" value="Unassembled WGS sequence"/>
</dbReference>
<evidence type="ECO:0000313" key="7">
    <source>
        <dbReference type="EMBL" id="SHI05103.1"/>
    </source>
</evidence>